<dbReference type="Proteomes" id="UP001057402">
    <property type="component" value="Chromosome 9"/>
</dbReference>
<keyword evidence="2" id="KW-1185">Reference proteome</keyword>
<gene>
    <name evidence="1" type="ORF">MLD38_031765</name>
</gene>
<organism evidence="1 2">
    <name type="scientific">Melastoma candidum</name>
    <dbReference type="NCBI Taxonomy" id="119954"/>
    <lineage>
        <taxon>Eukaryota</taxon>
        <taxon>Viridiplantae</taxon>
        <taxon>Streptophyta</taxon>
        <taxon>Embryophyta</taxon>
        <taxon>Tracheophyta</taxon>
        <taxon>Spermatophyta</taxon>
        <taxon>Magnoliopsida</taxon>
        <taxon>eudicotyledons</taxon>
        <taxon>Gunneridae</taxon>
        <taxon>Pentapetalae</taxon>
        <taxon>rosids</taxon>
        <taxon>malvids</taxon>
        <taxon>Myrtales</taxon>
        <taxon>Melastomataceae</taxon>
        <taxon>Melastomatoideae</taxon>
        <taxon>Melastomateae</taxon>
        <taxon>Melastoma</taxon>
    </lineage>
</organism>
<proteinExistence type="predicted"/>
<accession>A0ACB9MQQ4</accession>
<sequence>MIEMEQQHHQKMKEKEVLFENETPHFFKIFLRDDILTTRLGIPRKFARKYGGCLSDSVCLMVPRGDCWEVRLENKDGTIFLRDGWAEFVKHYQISHGCFAVFRFEGGSRFQVIIFNGTACEIDYPVKPNKPSLTPKSEEVDIDEEVRPFEFCGKKRKKELLSEHSPRRSKIITRGTRAGKASCSLTKRELPIKIGTRDGAKQTRGTFGGQLNSNSLKIHTAEAKAASISGVLARACSYQCKKPSFGVIVGRSSLRPHPYMHLPRKFLKLGILKNGEVGTMTLSVSDQKTWPVRYRNAGQCTISRGWKEFVLENDLRASDVLVFELIRITKVAFHVVIFHNNVASRPRPSSVAAEWRKRVTVKSAHKTRSSRRPAIPSVAEENPSCEAVISRRDAVAGSHYVPVHFANALRQASHSMNDMATLKVGQLIWPVELRTHAQGSDALSMARGWTRFMQANDLRIGDICMFKLVDKDNTVLEVSIRKKTRHP</sequence>
<evidence type="ECO:0000313" key="1">
    <source>
        <dbReference type="EMBL" id="KAI4326451.1"/>
    </source>
</evidence>
<evidence type="ECO:0000313" key="2">
    <source>
        <dbReference type="Proteomes" id="UP001057402"/>
    </source>
</evidence>
<reference evidence="2" key="1">
    <citation type="journal article" date="2023" name="Front. Plant Sci.">
        <title>Chromosomal-level genome assembly of Melastoma candidum provides insights into trichome evolution.</title>
        <authorList>
            <person name="Zhong Y."/>
            <person name="Wu W."/>
            <person name="Sun C."/>
            <person name="Zou P."/>
            <person name="Liu Y."/>
            <person name="Dai S."/>
            <person name="Zhou R."/>
        </authorList>
    </citation>
    <scope>NUCLEOTIDE SEQUENCE [LARGE SCALE GENOMIC DNA]</scope>
</reference>
<dbReference type="EMBL" id="CM042888">
    <property type="protein sequence ID" value="KAI4326451.1"/>
    <property type="molecule type" value="Genomic_DNA"/>
</dbReference>
<name>A0ACB9MQQ4_9MYRT</name>
<protein>
    <submittedName>
        <fullName evidence="1">Uncharacterized protein</fullName>
    </submittedName>
</protein>
<comment type="caution">
    <text evidence="1">The sequence shown here is derived from an EMBL/GenBank/DDBJ whole genome shotgun (WGS) entry which is preliminary data.</text>
</comment>